<dbReference type="GO" id="GO:0050660">
    <property type="term" value="F:flavin adenine dinucleotide binding"/>
    <property type="evidence" value="ECO:0007669"/>
    <property type="project" value="InterPro"/>
</dbReference>
<reference evidence="7" key="1">
    <citation type="submission" date="2021-02" db="EMBL/GenBank/DDBJ databases">
        <authorList>
            <person name="Nowell W R."/>
        </authorList>
    </citation>
    <scope>NUCLEOTIDE SEQUENCE</scope>
</reference>
<dbReference type="InterPro" id="IPR016171">
    <property type="entry name" value="Vanillyl_alc_oxidase_C-sub2"/>
</dbReference>
<dbReference type="InterPro" id="IPR025650">
    <property type="entry name" value="Alkyl-DHAP_Synthase"/>
</dbReference>
<comment type="pathway">
    <text evidence="1 5">Glycerolipid metabolism; ether lipid biosynthesis.</text>
</comment>
<comment type="function">
    <text evidence="5">Catalyzes the exchange of an acyl for a long-chain alkyl group and the formation of the ether bond in the biosynthesis of ether phospholipids.</text>
</comment>
<evidence type="ECO:0000256" key="2">
    <source>
        <dbReference type="ARBA" id="ARBA00012385"/>
    </source>
</evidence>
<dbReference type="AlphaFoldDB" id="A0A820NTZ9"/>
<dbReference type="InterPro" id="IPR016164">
    <property type="entry name" value="FAD-linked_Oxase-like_C"/>
</dbReference>
<protein>
    <recommendedName>
        <fullName evidence="2 5">Alkylglycerone-phosphate synthase</fullName>
        <shortName evidence="5">Alkyl-DHAP synthase</shortName>
        <ecNumber evidence="2 5">2.5.1.26</ecNumber>
    </recommendedName>
</protein>
<keyword evidence="5" id="KW-0576">Peroxisome</keyword>
<keyword evidence="5" id="KW-0808">Transferase</keyword>
<dbReference type="SUPFAM" id="SSF55103">
    <property type="entry name" value="FAD-linked oxidases, C-terminal domain"/>
    <property type="match status" value="1"/>
</dbReference>
<gene>
    <name evidence="7" type="ORF">OXD698_LOCUS51083</name>
</gene>
<dbReference type="Gene3D" id="3.30.300.330">
    <property type="match status" value="1"/>
</dbReference>
<proteinExistence type="inferred from homology"/>
<evidence type="ECO:0000256" key="5">
    <source>
        <dbReference type="RuleBase" id="RU363113"/>
    </source>
</evidence>
<evidence type="ECO:0000256" key="4">
    <source>
        <dbReference type="ARBA" id="ARBA00022827"/>
    </source>
</evidence>
<dbReference type="UniPathway" id="UPA00781"/>
<dbReference type="GO" id="GO:0008611">
    <property type="term" value="P:ether lipid biosynthetic process"/>
    <property type="evidence" value="ECO:0007669"/>
    <property type="project" value="UniProtKB-UniPathway"/>
</dbReference>
<organism evidence="7 8">
    <name type="scientific">Adineta steineri</name>
    <dbReference type="NCBI Taxonomy" id="433720"/>
    <lineage>
        <taxon>Eukaryota</taxon>
        <taxon>Metazoa</taxon>
        <taxon>Spiralia</taxon>
        <taxon>Gnathifera</taxon>
        <taxon>Rotifera</taxon>
        <taxon>Eurotatoria</taxon>
        <taxon>Bdelloidea</taxon>
        <taxon>Adinetida</taxon>
        <taxon>Adinetidae</taxon>
        <taxon>Adineta</taxon>
    </lineage>
</organism>
<evidence type="ECO:0000256" key="3">
    <source>
        <dbReference type="ARBA" id="ARBA00022630"/>
    </source>
</evidence>
<dbReference type="InterPro" id="IPR004113">
    <property type="entry name" value="FAD-bd_oxidored_4_C"/>
</dbReference>
<dbReference type="PANTHER" id="PTHR46568:SF1">
    <property type="entry name" value="ALKYLDIHYDROXYACETONEPHOSPHATE SYNTHASE, PEROXISOMAL"/>
    <property type="match status" value="1"/>
</dbReference>
<dbReference type="Proteomes" id="UP000663844">
    <property type="component" value="Unassembled WGS sequence"/>
</dbReference>
<comment type="similarity">
    <text evidence="5">Belongs to the FAD-binding oxidoreductase/transferase type 4 family.</text>
</comment>
<dbReference type="EMBL" id="CAJOAZ010025587">
    <property type="protein sequence ID" value="CAF4394249.1"/>
    <property type="molecule type" value="Genomic_DNA"/>
</dbReference>
<evidence type="ECO:0000259" key="6">
    <source>
        <dbReference type="Pfam" id="PF02913"/>
    </source>
</evidence>
<dbReference type="Gene3D" id="1.10.45.10">
    <property type="entry name" value="Vanillyl-alcohol Oxidase, Chain A, domain 4"/>
    <property type="match status" value="1"/>
</dbReference>
<keyword evidence="3 5" id="KW-0285">Flavoprotein</keyword>
<comment type="cofactor">
    <cofactor evidence="5">
        <name>FAD</name>
        <dbReference type="ChEBI" id="CHEBI:57692"/>
    </cofactor>
</comment>
<dbReference type="Pfam" id="PF02913">
    <property type="entry name" value="FAD-oxidase_C"/>
    <property type="match status" value="1"/>
</dbReference>
<feature type="domain" description="FAD-binding oxidoreductase/transferase type 4 C-terminal" evidence="6">
    <location>
        <begin position="14"/>
        <end position="74"/>
    </location>
</feature>
<evidence type="ECO:0000256" key="1">
    <source>
        <dbReference type="ARBA" id="ARBA00004670"/>
    </source>
</evidence>
<accession>A0A820NTZ9</accession>
<comment type="subunit">
    <text evidence="5">Homodimer.</text>
</comment>
<sequence>MNYNDIRQGGDPVHIYELVEEAARDEVLANGGSLSHHHGVGKIRTKWIKQAVSDLGVGTMKSIKEYLDPDNIFGSNNLIPESDAVNEHLKAKL</sequence>
<evidence type="ECO:0000313" key="8">
    <source>
        <dbReference type="Proteomes" id="UP000663844"/>
    </source>
</evidence>
<keyword evidence="4 5" id="KW-0274">FAD</keyword>
<keyword evidence="5" id="KW-0443">Lipid metabolism</keyword>
<dbReference type="GO" id="GO:0005777">
    <property type="term" value="C:peroxisome"/>
    <property type="evidence" value="ECO:0007669"/>
    <property type="project" value="UniProtKB-SubCell"/>
</dbReference>
<dbReference type="EC" id="2.5.1.26" evidence="2 5"/>
<keyword evidence="5" id="KW-0444">Lipid biosynthesis</keyword>
<comment type="caution">
    <text evidence="7">The sequence shown here is derived from an EMBL/GenBank/DDBJ whole genome shotgun (WGS) entry which is preliminary data.</text>
</comment>
<evidence type="ECO:0000313" key="7">
    <source>
        <dbReference type="EMBL" id="CAF4394249.1"/>
    </source>
</evidence>
<comment type="subcellular location">
    <subcellularLocation>
        <location evidence="5">Peroxisome</location>
    </subcellularLocation>
</comment>
<comment type="catalytic activity">
    <reaction evidence="5">
        <text>a long chain fatty alcohol + a 1-acylglycerone 3-phosphate = a 1-O-alkylglycerone 3-phosphate + a long-chain fatty acid + H(+)</text>
        <dbReference type="Rhea" id="RHEA:36171"/>
        <dbReference type="ChEBI" id="CHEBI:15378"/>
        <dbReference type="ChEBI" id="CHEBI:17135"/>
        <dbReference type="ChEBI" id="CHEBI:57534"/>
        <dbReference type="ChEBI" id="CHEBI:57560"/>
        <dbReference type="ChEBI" id="CHEBI:73315"/>
        <dbReference type="EC" id="2.5.1.26"/>
    </reaction>
</comment>
<name>A0A820NTZ9_9BILA</name>
<dbReference type="PANTHER" id="PTHR46568">
    <property type="entry name" value="ALKYLDIHYDROXYACETONEPHOSPHATE SYNTHASE, PEROXISOMAL"/>
    <property type="match status" value="1"/>
</dbReference>
<dbReference type="GO" id="GO:0008609">
    <property type="term" value="F:alkylglycerone-phosphate synthase activity"/>
    <property type="evidence" value="ECO:0007669"/>
    <property type="project" value="UniProtKB-EC"/>
</dbReference>